<feature type="region of interest" description="Disordered" evidence="4">
    <location>
        <begin position="901"/>
        <end position="981"/>
    </location>
</feature>
<organism evidence="5 6">
    <name type="scientific">Morchella conica CCBAS932</name>
    <dbReference type="NCBI Taxonomy" id="1392247"/>
    <lineage>
        <taxon>Eukaryota</taxon>
        <taxon>Fungi</taxon>
        <taxon>Dikarya</taxon>
        <taxon>Ascomycota</taxon>
        <taxon>Pezizomycotina</taxon>
        <taxon>Pezizomycetes</taxon>
        <taxon>Pezizales</taxon>
        <taxon>Morchellaceae</taxon>
        <taxon>Morchella</taxon>
    </lineage>
</organism>
<gene>
    <name evidence="5" type="ORF">P167DRAFT_565076</name>
</gene>
<feature type="region of interest" description="Disordered" evidence="4">
    <location>
        <begin position="713"/>
        <end position="741"/>
    </location>
</feature>
<keyword evidence="3" id="KW-0802">TPR repeat</keyword>
<feature type="compositionally biased region" description="Low complexity" evidence="4">
    <location>
        <begin position="713"/>
        <end position="724"/>
    </location>
</feature>
<feature type="region of interest" description="Disordered" evidence="4">
    <location>
        <begin position="758"/>
        <end position="797"/>
    </location>
</feature>
<keyword evidence="6" id="KW-1185">Reference proteome</keyword>
<feature type="region of interest" description="Disordered" evidence="4">
    <location>
        <begin position="238"/>
        <end position="261"/>
    </location>
</feature>
<feature type="repeat" description="TPR" evidence="3">
    <location>
        <begin position="584"/>
        <end position="617"/>
    </location>
</feature>
<dbReference type="InParanoid" id="A0A3N4L3T8"/>
<dbReference type="OrthoDB" id="29013at2759"/>
<dbReference type="PANTHER" id="PTHR23083:SF464">
    <property type="entry name" value="TETRATRICOPEPTIDE REPEAT DOMAIN 7, ISOFORM A"/>
    <property type="match status" value="1"/>
</dbReference>
<feature type="compositionally biased region" description="Low complexity" evidence="4">
    <location>
        <begin position="902"/>
        <end position="938"/>
    </location>
</feature>
<dbReference type="Proteomes" id="UP000277580">
    <property type="component" value="Unassembled WGS sequence"/>
</dbReference>
<proteinExistence type="inferred from homology"/>
<feature type="region of interest" description="Disordered" evidence="4">
    <location>
        <begin position="826"/>
        <end position="882"/>
    </location>
</feature>
<evidence type="ECO:0000256" key="1">
    <source>
        <dbReference type="ARBA" id="ARBA00002550"/>
    </source>
</evidence>
<feature type="compositionally biased region" description="Low complexity" evidence="4">
    <location>
        <begin position="863"/>
        <end position="877"/>
    </location>
</feature>
<name>A0A3N4L3T8_9PEZI</name>
<accession>A0A3N4L3T8</accession>
<dbReference type="InterPro" id="IPR019734">
    <property type="entry name" value="TPR_rpt"/>
</dbReference>
<comment type="function">
    <text evidence="1">Involved in endocytosis.</text>
</comment>
<dbReference type="InterPro" id="IPR011990">
    <property type="entry name" value="TPR-like_helical_dom_sf"/>
</dbReference>
<dbReference type="EMBL" id="ML119127">
    <property type="protein sequence ID" value="RPB12705.1"/>
    <property type="molecule type" value="Genomic_DNA"/>
</dbReference>
<reference evidence="5 6" key="1">
    <citation type="journal article" date="2018" name="Nat. Ecol. Evol.">
        <title>Pezizomycetes genomes reveal the molecular basis of ectomycorrhizal truffle lifestyle.</title>
        <authorList>
            <person name="Murat C."/>
            <person name="Payen T."/>
            <person name="Noel B."/>
            <person name="Kuo A."/>
            <person name="Morin E."/>
            <person name="Chen J."/>
            <person name="Kohler A."/>
            <person name="Krizsan K."/>
            <person name="Balestrini R."/>
            <person name="Da Silva C."/>
            <person name="Montanini B."/>
            <person name="Hainaut M."/>
            <person name="Levati E."/>
            <person name="Barry K.W."/>
            <person name="Belfiori B."/>
            <person name="Cichocki N."/>
            <person name="Clum A."/>
            <person name="Dockter R.B."/>
            <person name="Fauchery L."/>
            <person name="Guy J."/>
            <person name="Iotti M."/>
            <person name="Le Tacon F."/>
            <person name="Lindquist E.A."/>
            <person name="Lipzen A."/>
            <person name="Malagnac F."/>
            <person name="Mello A."/>
            <person name="Molinier V."/>
            <person name="Miyauchi S."/>
            <person name="Poulain J."/>
            <person name="Riccioni C."/>
            <person name="Rubini A."/>
            <person name="Sitrit Y."/>
            <person name="Splivallo R."/>
            <person name="Traeger S."/>
            <person name="Wang M."/>
            <person name="Zifcakova L."/>
            <person name="Wipf D."/>
            <person name="Zambonelli A."/>
            <person name="Paolocci F."/>
            <person name="Nowrousian M."/>
            <person name="Ottonello S."/>
            <person name="Baldrian P."/>
            <person name="Spatafora J.W."/>
            <person name="Henrissat B."/>
            <person name="Nagy L.G."/>
            <person name="Aury J.M."/>
            <person name="Wincker P."/>
            <person name="Grigoriev I.V."/>
            <person name="Bonfante P."/>
            <person name="Martin F.M."/>
        </authorList>
    </citation>
    <scope>NUCLEOTIDE SEQUENCE [LARGE SCALE GENOMIC DNA]</scope>
    <source>
        <strain evidence="5 6">CCBAS932</strain>
    </source>
</reference>
<feature type="compositionally biased region" description="Low complexity" evidence="4">
    <location>
        <begin position="967"/>
        <end position="976"/>
    </location>
</feature>
<dbReference type="Pfam" id="PF13432">
    <property type="entry name" value="TPR_16"/>
    <property type="match status" value="1"/>
</dbReference>
<dbReference type="PROSITE" id="PS50005">
    <property type="entry name" value="TPR"/>
    <property type="match status" value="1"/>
</dbReference>
<evidence type="ECO:0000313" key="5">
    <source>
        <dbReference type="EMBL" id="RPB12705.1"/>
    </source>
</evidence>
<comment type="similarity">
    <text evidence="2">Belongs to the YPP1 family.</text>
</comment>
<dbReference type="PANTHER" id="PTHR23083">
    <property type="entry name" value="TETRATRICOPEPTIDE REPEAT PROTEIN, TPR"/>
    <property type="match status" value="1"/>
</dbReference>
<protein>
    <recommendedName>
        <fullName evidence="7">TPR-like protein</fullName>
    </recommendedName>
</protein>
<dbReference type="SUPFAM" id="SSF48452">
    <property type="entry name" value="TPR-like"/>
    <property type="match status" value="1"/>
</dbReference>
<sequence>MSTTKGTLYLQRLEQARCNGQWDEIPELARKVQKHAPGRKCLALTAATEAKIHQLLPPPLPHESPSTIVSYIVSLDALQDTLQQELNRTPEAAIRLPSPAGGGPSSVATADDIVEARVTVAWACMLKGEWEDVIRVIPGAREVSEEFVGVGKAKDGYIEIARIKSLVLQGIALSHTNPKDLSIPLQLYKTAIRQAATLPTTLRASPSTTEWTERALSHAALTTYRCWLENNSPDIPLPPATVCHTTPRKHEKPRGEWKTDSEQATPLLTPTVEDAESIRAAIEKSQVDEATVSGAFKAFHRFVSDLPGQKQPTLTSPSQGSDPLKNAERREVYRHHFRFLSVLLLPLTHPDAPYPRVPLNGSENASTLSLAPPPAQPAGAPSQVRNELNLVQNIYEAYLLNTYSFPAAATFHQPIGEFVDIVCENWRVAGGSGLDAEATFHSPRILRHLFYVLISMGNLADAVLSLETYLDLSENAAERIAKGKIEKDIDSPAMVLTTAADGIRMLTKYLGEGAKALKIAGRCEKWTRDWKVKDPLVLGIVYRGIGTANAAWARQTVMGEERSEILLFAKKAFEKSLKSDPEDVDAYYGIATVYADLGDATAAVKNLRKALKRIGNTRRERGRKAAVGHALSVLLSAQEGFEEAEKICAKALVLLSPSDPTTLSVDEKTLALELQMTRMALQEATSGPLSAVGGAEALLTLYNRLFPPPLVPPTSEFSSEPPSTAKSSRRPSTASRISRIFTMKPTYEKQYSISANDLSTTPAPLGCIPPTRPGTGRPDSSKSQSVRVRQRSTYRGAPRIRVTATEPIESIPPSLAEIQAAERSRKGRRYSVSGGTIRRSKSVKSTYSVVGTSVEDEIPPLPSSTDISSPATPTTSSGGDEKKEGAMFSVLKSKLQRVHSNGTFSPSGSFTPSRSGTSGTFTGNGSGTFTPKTTGTATPVSVYDEKPQKNLPNNLPRSALPNPIAPIPATETPTPTRNISRPVYLPEPILQEAAERHRSEDTLRTVWLFMAALYRRCGWASDARDAVEEAALIGTPSSSDAPKEGGFGARIGTWGGWGELQGEGAVNVERALQALENKDVFNAQRYFEAALAADINCPGAIVGLSQLLLGLIPAEEAPVGRKETVPLKSLRELEEEAVMRAAKQSRAVTLLRACTESPRGWGCAEAWYSLAEALEREGDVEGAKRALWRVVGIEDARGVRDGRVEVL</sequence>
<evidence type="ECO:0008006" key="7">
    <source>
        <dbReference type="Google" id="ProtNLM"/>
    </source>
</evidence>
<evidence type="ECO:0000313" key="6">
    <source>
        <dbReference type="Proteomes" id="UP000277580"/>
    </source>
</evidence>
<dbReference type="Gene3D" id="1.25.40.10">
    <property type="entry name" value="Tetratricopeptide repeat domain"/>
    <property type="match status" value="2"/>
</dbReference>
<evidence type="ECO:0000256" key="3">
    <source>
        <dbReference type="PROSITE-ProRule" id="PRU00339"/>
    </source>
</evidence>
<dbReference type="InterPro" id="IPR051722">
    <property type="entry name" value="Endocytosis_PI4K-reg_protein"/>
</dbReference>
<evidence type="ECO:0000256" key="2">
    <source>
        <dbReference type="ARBA" id="ARBA00038251"/>
    </source>
</evidence>
<dbReference type="SMART" id="SM00028">
    <property type="entry name" value="TPR"/>
    <property type="match status" value="2"/>
</dbReference>
<evidence type="ECO:0000256" key="4">
    <source>
        <dbReference type="SAM" id="MobiDB-lite"/>
    </source>
</evidence>
<dbReference type="AlphaFoldDB" id="A0A3N4L3T8"/>